<reference evidence="1" key="1">
    <citation type="submission" date="2020-01" db="EMBL/GenBank/DDBJ databases">
        <authorList>
            <person name="Meier V. D."/>
            <person name="Meier V D."/>
        </authorList>
    </citation>
    <scope>NUCLEOTIDE SEQUENCE</scope>
    <source>
        <strain evidence="1">HLG_WM_MAG_04</strain>
    </source>
</reference>
<sequence>MIIDVVADVVKALNSDVLDNDKALHENVLDLMQETSFVWRKDYTIAVSKDNQKTKVANLMVCDKLDETEQTFKVKREKDYWKKLQARADYLAVVECSLFSRETTLCSIETVGRDIMRSRKEVPTVAAGGFVWVVHVGPQENLDSLFHLYFKEDYITLSQDEAKYYIGWTDNLKTLDMRNFICDPTAAKPENEIVDFSAEVEYDALTKD</sequence>
<gene>
    <name evidence="1" type="ORF">HELGO_WM7212</name>
</gene>
<name>A0A6S6TDA4_9BACT</name>
<protein>
    <submittedName>
        <fullName evidence="1">Uncharacterized protein</fullName>
    </submittedName>
</protein>
<dbReference type="EMBL" id="CACVAX010000044">
    <property type="protein sequence ID" value="CAA6816217.1"/>
    <property type="molecule type" value="Genomic_DNA"/>
</dbReference>
<organism evidence="1">
    <name type="scientific">uncultured Sulfurovum sp</name>
    <dbReference type="NCBI Taxonomy" id="269237"/>
    <lineage>
        <taxon>Bacteria</taxon>
        <taxon>Pseudomonadati</taxon>
        <taxon>Campylobacterota</taxon>
        <taxon>Epsilonproteobacteria</taxon>
        <taxon>Campylobacterales</taxon>
        <taxon>Sulfurovaceae</taxon>
        <taxon>Sulfurovum</taxon>
        <taxon>environmental samples</taxon>
    </lineage>
</organism>
<accession>A0A6S6TDA4</accession>
<dbReference type="AlphaFoldDB" id="A0A6S6TDA4"/>
<evidence type="ECO:0000313" key="1">
    <source>
        <dbReference type="EMBL" id="CAA6816217.1"/>
    </source>
</evidence>
<proteinExistence type="predicted"/>